<proteinExistence type="inferred from homology"/>
<protein>
    <recommendedName>
        <fullName evidence="5">Aldose 1-epimerase</fullName>
        <ecNumber evidence="5">5.1.3.3</ecNumber>
    </recommendedName>
</protein>
<comment type="caution">
    <text evidence="7">The sequence shown here is derived from an EMBL/GenBank/DDBJ whole genome shotgun (WGS) entry which is preliminary data.</text>
</comment>
<evidence type="ECO:0000256" key="6">
    <source>
        <dbReference type="SAM" id="SignalP"/>
    </source>
</evidence>
<dbReference type="SUPFAM" id="SSF74650">
    <property type="entry name" value="Galactose mutarotase-like"/>
    <property type="match status" value="1"/>
</dbReference>
<organism evidence="7 8">
    <name type="scientific">Asticcacaulis aquaticus</name>
    <dbReference type="NCBI Taxonomy" id="2984212"/>
    <lineage>
        <taxon>Bacteria</taxon>
        <taxon>Pseudomonadati</taxon>
        <taxon>Pseudomonadota</taxon>
        <taxon>Alphaproteobacteria</taxon>
        <taxon>Caulobacterales</taxon>
        <taxon>Caulobacteraceae</taxon>
        <taxon>Asticcacaulis</taxon>
    </lineage>
</organism>
<comment type="catalytic activity">
    <reaction evidence="5">
        <text>alpha-D-glucose = beta-D-glucose</text>
        <dbReference type="Rhea" id="RHEA:10264"/>
        <dbReference type="ChEBI" id="CHEBI:15903"/>
        <dbReference type="ChEBI" id="CHEBI:17925"/>
        <dbReference type="EC" id="5.1.3.3"/>
    </reaction>
</comment>
<dbReference type="Pfam" id="PF01263">
    <property type="entry name" value="Aldose_epim"/>
    <property type="match status" value="1"/>
</dbReference>
<dbReference type="EC" id="5.1.3.3" evidence="5"/>
<name>A0ABT5HQQ7_9CAUL</name>
<keyword evidence="8" id="KW-1185">Reference proteome</keyword>
<evidence type="ECO:0000256" key="2">
    <source>
        <dbReference type="ARBA" id="ARBA00006206"/>
    </source>
</evidence>
<accession>A0ABT5HQQ7</accession>
<dbReference type="PIRSF" id="PIRSF005096">
    <property type="entry name" value="GALM"/>
    <property type="match status" value="1"/>
</dbReference>
<dbReference type="Gene3D" id="2.70.98.10">
    <property type="match status" value="1"/>
</dbReference>
<feature type="signal peptide" evidence="6">
    <location>
        <begin position="1"/>
        <end position="26"/>
    </location>
</feature>
<dbReference type="PANTHER" id="PTHR10091">
    <property type="entry name" value="ALDOSE-1-EPIMERASE"/>
    <property type="match status" value="1"/>
</dbReference>
<dbReference type="EMBL" id="JAQQKX010000002">
    <property type="protein sequence ID" value="MDC7682406.1"/>
    <property type="molecule type" value="Genomic_DNA"/>
</dbReference>
<evidence type="ECO:0000256" key="4">
    <source>
        <dbReference type="ARBA" id="ARBA00023277"/>
    </source>
</evidence>
<comment type="pathway">
    <text evidence="1 5">Carbohydrate metabolism; hexose metabolism.</text>
</comment>
<evidence type="ECO:0000256" key="5">
    <source>
        <dbReference type="PIRNR" id="PIRNR005096"/>
    </source>
</evidence>
<keyword evidence="4 5" id="KW-0119">Carbohydrate metabolism</keyword>
<evidence type="ECO:0000313" key="7">
    <source>
        <dbReference type="EMBL" id="MDC7682406.1"/>
    </source>
</evidence>
<dbReference type="InterPro" id="IPR011013">
    <property type="entry name" value="Gal_mutarotase_sf_dom"/>
</dbReference>
<dbReference type="InterPro" id="IPR015443">
    <property type="entry name" value="Aldose_1-epimerase"/>
</dbReference>
<dbReference type="InterPro" id="IPR047215">
    <property type="entry name" value="Galactose_mutarotase-like"/>
</dbReference>
<dbReference type="CDD" id="cd09019">
    <property type="entry name" value="galactose_mutarotase_like"/>
    <property type="match status" value="1"/>
</dbReference>
<keyword evidence="3 5" id="KW-0413">Isomerase</keyword>
<evidence type="ECO:0000313" key="8">
    <source>
        <dbReference type="Proteomes" id="UP001214854"/>
    </source>
</evidence>
<evidence type="ECO:0000256" key="1">
    <source>
        <dbReference type="ARBA" id="ARBA00005028"/>
    </source>
</evidence>
<dbReference type="RefSeq" id="WP_272746896.1">
    <property type="nucleotide sequence ID" value="NZ_JAQQKX010000002.1"/>
</dbReference>
<reference evidence="7 8" key="1">
    <citation type="submission" date="2023-01" db="EMBL/GenBank/DDBJ databases">
        <title>Novel species of the genus Asticcacaulis isolated from rivers.</title>
        <authorList>
            <person name="Lu H."/>
        </authorList>
    </citation>
    <scope>NUCLEOTIDE SEQUENCE [LARGE SCALE GENOMIC DNA]</scope>
    <source>
        <strain evidence="7 8">BYS171W</strain>
    </source>
</reference>
<dbReference type="PANTHER" id="PTHR10091:SF0">
    <property type="entry name" value="GALACTOSE MUTAROTASE"/>
    <property type="match status" value="1"/>
</dbReference>
<evidence type="ECO:0000256" key="3">
    <source>
        <dbReference type="ARBA" id="ARBA00023235"/>
    </source>
</evidence>
<sequence length="385" mass="40539">MTFSTSTALAAGIVLAGLGLTTGAFAATATSESFGKLADGTEVKAVVLKNAKGVTAKVISYGATLQSLKTPDRAGKIADVVIGYDTINGYVETPQYTGVTVGRYANRIAKGKFSIDGKEYTLATNNNGNHLHGGLKGWDKVNWTVKDVKSGGAAGAASVTLAYTSPDGEEGYPGTVKVEVTYTLSETNDLTVTYKATTDKPTVINLTNHSLFNLGGVNSGRSALDATLQLESDGYLPTSDTAIPSGEITPVKGTPFDFTKPALIDSRVRDARDPQILVGLGIDHNYVLRGGVTKTPRLAVTLTDAKSGRGLKILTTEPGIQMYTGNFLDGKVPGKGGQVTRMGDAVAFEAQHFPDSPNQPKFPTTRLNPGETYTQTTVHHLYVTK</sequence>
<comment type="similarity">
    <text evidence="2 5">Belongs to the aldose epimerase family.</text>
</comment>
<dbReference type="NCBIfam" id="NF008277">
    <property type="entry name" value="PRK11055.1"/>
    <property type="match status" value="1"/>
</dbReference>
<feature type="chain" id="PRO_5046822733" description="Aldose 1-epimerase" evidence="6">
    <location>
        <begin position="27"/>
        <end position="385"/>
    </location>
</feature>
<dbReference type="Proteomes" id="UP001214854">
    <property type="component" value="Unassembled WGS sequence"/>
</dbReference>
<gene>
    <name evidence="7" type="ORF">PQU92_03910</name>
</gene>
<dbReference type="InterPro" id="IPR014718">
    <property type="entry name" value="GH-type_carb-bd"/>
</dbReference>
<keyword evidence="6" id="KW-0732">Signal</keyword>
<dbReference type="InterPro" id="IPR008183">
    <property type="entry name" value="Aldose_1/G6P_1-epimerase"/>
</dbReference>